<reference evidence="2 3" key="1">
    <citation type="submission" date="2015-04" db="EMBL/GenBank/DDBJ databases">
        <title>Complete genome sequence of Schizopora paradoxa KUC8140, a cosmopolitan wood degrader in East Asia.</title>
        <authorList>
            <consortium name="DOE Joint Genome Institute"/>
            <person name="Min B."/>
            <person name="Park H."/>
            <person name="Jang Y."/>
            <person name="Kim J.-J."/>
            <person name="Kim K.H."/>
            <person name="Pangilinan J."/>
            <person name="Lipzen A."/>
            <person name="Riley R."/>
            <person name="Grigoriev I.V."/>
            <person name="Spatafora J.W."/>
            <person name="Choi I.-G."/>
        </authorList>
    </citation>
    <scope>NUCLEOTIDE SEQUENCE [LARGE SCALE GENOMIC DNA]</scope>
    <source>
        <strain evidence="2 3">KUC8140</strain>
    </source>
</reference>
<dbReference type="InterPro" id="IPR011009">
    <property type="entry name" value="Kinase-like_dom_sf"/>
</dbReference>
<organism evidence="2 3">
    <name type="scientific">Schizopora paradoxa</name>
    <dbReference type="NCBI Taxonomy" id="27342"/>
    <lineage>
        <taxon>Eukaryota</taxon>
        <taxon>Fungi</taxon>
        <taxon>Dikarya</taxon>
        <taxon>Basidiomycota</taxon>
        <taxon>Agaricomycotina</taxon>
        <taxon>Agaricomycetes</taxon>
        <taxon>Hymenochaetales</taxon>
        <taxon>Schizoporaceae</taxon>
        <taxon>Schizopora</taxon>
    </lineage>
</organism>
<dbReference type="AlphaFoldDB" id="A0A0H2R388"/>
<evidence type="ECO:0000313" key="3">
    <source>
        <dbReference type="Proteomes" id="UP000053477"/>
    </source>
</evidence>
<keyword evidence="2" id="KW-0418">Kinase</keyword>
<gene>
    <name evidence="2" type="ORF">SCHPADRAFT_946598</name>
</gene>
<dbReference type="Pfam" id="PF07714">
    <property type="entry name" value="PK_Tyr_Ser-Thr"/>
    <property type="match status" value="1"/>
</dbReference>
<dbReference type="PANTHER" id="PTHR44329">
    <property type="entry name" value="SERINE/THREONINE-PROTEIN KINASE TNNI3K-RELATED"/>
    <property type="match status" value="1"/>
</dbReference>
<accession>A0A0H2R388</accession>
<keyword evidence="2" id="KW-0808">Transferase</keyword>
<dbReference type="InParanoid" id="A0A0H2R388"/>
<dbReference type="PROSITE" id="PS50011">
    <property type="entry name" value="PROTEIN_KINASE_DOM"/>
    <property type="match status" value="1"/>
</dbReference>
<dbReference type="InterPro" id="IPR000719">
    <property type="entry name" value="Prot_kinase_dom"/>
</dbReference>
<dbReference type="GO" id="GO:0004674">
    <property type="term" value="F:protein serine/threonine kinase activity"/>
    <property type="evidence" value="ECO:0007669"/>
    <property type="project" value="TreeGrafter"/>
</dbReference>
<dbReference type="EMBL" id="KQ086264">
    <property type="protein sequence ID" value="KLO05817.1"/>
    <property type="molecule type" value="Genomic_DNA"/>
</dbReference>
<name>A0A0H2R388_9AGAM</name>
<evidence type="ECO:0000313" key="2">
    <source>
        <dbReference type="EMBL" id="KLO05817.1"/>
    </source>
</evidence>
<sequence>MNIGQNNKDDEGESLEEIISGIVPPELNLEGRIDFPLTPKTSVGALSDICTTTFKTSVFCESQESPLCVICRNPKYGRLGSYCSTCESIWDGKLAVKRFRVLMRDRSLSTAFSKELLLFSKLSHPNVLPFVGYLSCNGFPAIVTPWVEEGELYSQIRGGKLSDSYETILFISRGIADGLAYLHSRQVLHCKLKPMDCTKRNVYLSSTGVPLLSDFGLLDFFDHGTSAIFNDASGLGNLRWTAPELFRVETCSEASDIWAFGMVLYELLTHELPYHETRLEIEVMRKIISGVYPTWPLEQKRPEFSSSVEQSLRNVCEECWSASPVDRPNMRNISDKLYSIVDEVRFKSD</sequence>
<dbReference type="GO" id="GO:0005524">
    <property type="term" value="F:ATP binding"/>
    <property type="evidence" value="ECO:0007669"/>
    <property type="project" value="InterPro"/>
</dbReference>
<dbReference type="InterPro" id="IPR051681">
    <property type="entry name" value="Ser/Thr_Kinases-Pseudokinases"/>
</dbReference>
<dbReference type="InterPro" id="IPR001245">
    <property type="entry name" value="Ser-Thr/Tyr_kinase_cat_dom"/>
</dbReference>
<keyword evidence="3" id="KW-1185">Reference proteome</keyword>
<proteinExistence type="predicted"/>
<feature type="domain" description="Protein kinase" evidence="1">
    <location>
        <begin position="35"/>
        <end position="341"/>
    </location>
</feature>
<dbReference type="SUPFAM" id="SSF56112">
    <property type="entry name" value="Protein kinase-like (PK-like)"/>
    <property type="match status" value="1"/>
</dbReference>
<dbReference type="Gene3D" id="1.10.510.10">
    <property type="entry name" value="Transferase(Phosphotransferase) domain 1"/>
    <property type="match status" value="1"/>
</dbReference>
<dbReference type="STRING" id="27342.A0A0H2R388"/>
<dbReference type="OrthoDB" id="2146423at2759"/>
<protein>
    <submittedName>
        <fullName evidence="2">Kinase-like protein</fullName>
    </submittedName>
</protein>
<evidence type="ECO:0000259" key="1">
    <source>
        <dbReference type="PROSITE" id="PS50011"/>
    </source>
</evidence>
<dbReference type="Proteomes" id="UP000053477">
    <property type="component" value="Unassembled WGS sequence"/>
</dbReference>